<accession>A0A914REC4</accession>
<keyword evidence="1" id="KW-1185">Reference proteome</keyword>
<evidence type="ECO:0000313" key="2">
    <source>
        <dbReference type="WBParaSite" id="PEQ_0000498601-mRNA-1"/>
    </source>
</evidence>
<sequence length="29" mass="3255">MLSCALHRCGIYCHKSTATVDLFGHIYTL</sequence>
<dbReference type="Proteomes" id="UP000887564">
    <property type="component" value="Unplaced"/>
</dbReference>
<dbReference type="AlphaFoldDB" id="A0A914REC4"/>
<evidence type="ECO:0000313" key="1">
    <source>
        <dbReference type="Proteomes" id="UP000887564"/>
    </source>
</evidence>
<name>A0A914REC4_PAREQ</name>
<organism evidence="1 2">
    <name type="scientific">Parascaris equorum</name>
    <name type="common">Equine roundworm</name>
    <dbReference type="NCBI Taxonomy" id="6256"/>
    <lineage>
        <taxon>Eukaryota</taxon>
        <taxon>Metazoa</taxon>
        <taxon>Ecdysozoa</taxon>
        <taxon>Nematoda</taxon>
        <taxon>Chromadorea</taxon>
        <taxon>Rhabditida</taxon>
        <taxon>Spirurina</taxon>
        <taxon>Ascaridomorpha</taxon>
        <taxon>Ascaridoidea</taxon>
        <taxon>Ascarididae</taxon>
        <taxon>Parascaris</taxon>
    </lineage>
</organism>
<protein>
    <submittedName>
        <fullName evidence="2">Uncharacterized protein</fullName>
    </submittedName>
</protein>
<dbReference type="WBParaSite" id="PEQ_0000498601-mRNA-1">
    <property type="protein sequence ID" value="PEQ_0000498601-mRNA-1"/>
    <property type="gene ID" value="PEQ_0000498601"/>
</dbReference>
<proteinExistence type="predicted"/>
<reference evidence="2" key="1">
    <citation type="submission" date="2022-11" db="UniProtKB">
        <authorList>
            <consortium name="WormBaseParasite"/>
        </authorList>
    </citation>
    <scope>IDENTIFICATION</scope>
</reference>